<evidence type="ECO:0008006" key="4">
    <source>
        <dbReference type="Google" id="ProtNLM"/>
    </source>
</evidence>
<name>A0A1F7JMT2_9BACT</name>
<keyword evidence="1" id="KW-0812">Transmembrane</keyword>
<proteinExistence type="predicted"/>
<organism evidence="2 3">
    <name type="scientific">Candidatus Roizmanbacteria bacterium RIFCSPLOWO2_02_FULL_38_10</name>
    <dbReference type="NCBI Taxonomy" id="1802074"/>
    <lineage>
        <taxon>Bacteria</taxon>
        <taxon>Candidatus Roizmaniibacteriota</taxon>
    </lineage>
</organism>
<reference evidence="2 3" key="1">
    <citation type="journal article" date="2016" name="Nat. Commun.">
        <title>Thousands of microbial genomes shed light on interconnected biogeochemical processes in an aquifer system.</title>
        <authorList>
            <person name="Anantharaman K."/>
            <person name="Brown C.T."/>
            <person name="Hug L.A."/>
            <person name="Sharon I."/>
            <person name="Castelle C.J."/>
            <person name="Probst A.J."/>
            <person name="Thomas B.C."/>
            <person name="Singh A."/>
            <person name="Wilkins M.J."/>
            <person name="Karaoz U."/>
            <person name="Brodie E.L."/>
            <person name="Williams K.H."/>
            <person name="Hubbard S.S."/>
            <person name="Banfield J.F."/>
        </authorList>
    </citation>
    <scope>NUCLEOTIDE SEQUENCE [LARGE SCALE GENOMIC DNA]</scope>
</reference>
<feature type="transmembrane region" description="Helical" evidence="1">
    <location>
        <begin position="271"/>
        <end position="294"/>
    </location>
</feature>
<protein>
    <recommendedName>
        <fullName evidence="4">Glycosyltransferase RgtA/B/C/D-like domain-containing protein</fullName>
    </recommendedName>
</protein>
<dbReference type="Proteomes" id="UP000176376">
    <property type="component" value="Unassembled WGS sequence"/>
</dbReference>
<dbReference type="AlphaFoldDB" id="A0A1F7JMT2"/>
<feature type="transmembrane region" description="Helical" evidence="1">
    <location>
        <begin position="213"/>
        <end position="232"/>
    </location>
</feature>
<evidence type="ECO:0000313" key="2">
    <source>
        <dbReference type="EMBL" id="OGK56920.1"/>
    </source>
</evidence>
<accession>A0A1F7JMT2</accession>
<feature type="transmembrane region" description="Helical" evidence="1">
    <location>
        <begin position="17"/>
        <end position="35"/>
    </location>
</feature>
<feature type="transmembrane region" description="Helical" evidence="1">
    <location>
        <begin position="339"/>
        <end position="355"/>
    </location>
</feature>
<dbReference type="InterPro" id="IPR018650">
    <property type="entry name" value="STSV1_Orf64"/>
</dbReference>
<feature type="transmembrane region" description="Helical" evidence="1">
    <location>
        <begin position="314"/>
        <end position="332"/>
    </location>
</feature>
<feature type="transmembrane region" description="Helical" evidence="1">
    <location>
        <begin position="101"/>
        <end position="123"/>
    </location>
</feature>
<feature type="transmembrane region" description="Helical" evidence="1">
    <location>
        <begin position="179"/>
        <end position="207"/>
    </location>
</feature>
<gene>
    <name evidence="2" type="ORF">A3J15_00800</name>
</gene>
<sequence length="480" mass="56006">MNINIRINEMLRGIKKINPLIIIFFVILFIFIMALSVQRFLIFQIFYYDFGIFAHIIWQFSRLKIPIINHFVLGRIIFLGDHFEPSLIFIAPIFWLSSNLIVLSVQQGLMIFLSSIMIYLIALKSGLNRLFSILITILFITFPGITNPLLTDWHPEPTAGLFLLVFIYLFLFTKKKWPFYLVALIFLGFKESNALYLIFTLIWLYLISRKKDAIILGLLALIWFFSTIYILIPAISQKFYLYTPEMTFAPPQIYLNIVDHPQKLHYIFRSFTSFGLLPLISGFVLVPVVLDLLLKIIPLKTMFDNFTFGSHYHVYLGIFLTIASISALNRILALKNKTIAYSLICISVLISGYTARKLTASPINLFINKTFWTELKGPNQHLFDLINKVPTTGSVMSQNNLLAYLSNRNEDLILLTPRYENFNPDIILFDITPDQNANNHWESNWDKIEIIKNKLLNDRKYNRVKLTNPNYYLFLKRDVY</sequence>
<evidence type="ECO:0000256" key="1">
    <source>
        <dbReference type="SAM" id="Phobius"/>
    </source>
</evidence>
<comment type="caution">
    <text evidence="2">The sequence shown here is derived from an EMBL/GenBank/DDBJ whole genome shotgun (WGS) entry which is preliminary data.</text>
</comment>
<dbReference type="EMBL" id="MGAY01000019">
    <property type="protein sequence ID" value="OGK56920.1"/>
    <property type="molecule type" value="Genomic_DNA"/>
</dbReference>
<keyword evidence="1" id="KW-0472">Membrane</keyword>
<keyword evidence="1" id="KW-1133">Transmembrane helix</keyword>
<feature type="transmembrane region" description="Helical" evidence="1">
    <location>
        <begin position="130"/>
        <end position="150"/>
    </location>
</feature>
<evidence type="ECO:0000313" key="3">
    <source>
        <dbReference type="Proteomes" id="UP000176376"/>
    </source>
</evidence>
<dbReference type="STRING" id="1802074.A3J15_00800"/>
<dbReference type="Pfam" id="PF09852">
    <property type="entry name" value="DUF2079"/>
    <property type="match status" value="1"/>
</dbReference>
<feature type="transmembrane region" description="Helical" evidence="1">
    <location>
        <begin position="156"/>
        <end position="172"/>
    </location>
</feature>